<dbReference type="Ensembl" id="ENSPNAT00000069555.1">
    <property type="protein sequence ID" value="ENSPNAP00000065242.1"/>
    <property type="gene ID" value="ENSPNAG00000033434.1"/>
</dbReference>
<dbReference type="GO" id="GO:0036503">
    <property type="term" value="P:ERAD pathway"/>
    <property type="evidence" value="ECO:0007669"/>
    <property type="project" value="InterPro"/>
</dbReference>
<evidence type="ECO:0000256" key="1">
    <source>
        <dbReference type="SAM" id="MobiDB-lite"/>
    </source>
</evidence>
<dbReference type="InterPro" id="IPR001012">
    <property type="entry name" value="UBX_dom"/>
</dbReference>
<proteinExistence type="predicted"/>
<accession>A0AAR2KS63</accession>
<keyword evidence="2" id="KW-0472">Membrane</keyword>
<feature type="region of interest" description="Disordered" evidence="1">
    <location>
        <begin position="132"/>
        <end position="181"/>
    </location>
</feature>
<dbReference type="InterPro" id="IPR017247">
    <property type="entry name" value="UBXN8"/>
</dbReference>
<reference evidence="4" key="3">
    <citation type="submission" date="2025-09" db="UniProtKB">
        <authorList>
            <consortium name="Ensembl"/>
        </authorList>
    </citation>
    <scope>IDENTIFICATION</scope>
</reference>
<feature type="compositionally biased region" description="Acidic residues" evidence="1">
    <location>
        <begin position="139"/>
        <end position="151"/>
    </location>
</feature>
<dbReference type="CTD" id="7993"/>
<dbReference type="InterPro" id="IPR029071">
    <property type="entry name" value="Ubiquitin-like_domsf"/>
</dbReference>
<protein>
    <recommendedName>
        <fullName evidence="3">UBX domain-containing protein</fullName>
    </recommendedName>
</protein>
<keyword evidence="5" id="KW-1185">Reference proteome</keyword>
<reference evidence="4 5" key="1">
    <citation type="submission" date="2020-10" db="EMBL/GenBank/DDBJ databases">
        <title>Pygocentrus nattereri (red-bellied piranha) genome, fPygNat1, primary haplotype.</title>
        <authorList>
            <person name="Myers G."/>
            <person name="Meyer A."/>
            <person name="Karagic N."/>
            <person name="Pippel M."/>
            <person name="Winkler S."/>
            <person name="Tracey A."/>
            <person name="Wood J."/>
            <person name="Formenti G."/>
            <person name="Howe K."/>
            <person name="Fedrigo O."/>
            <person name="Jarvis E.D."/>
        </authorList>
    </citation>
    <scope>NUCLEOTIDE SEQUENCE [LARGE SCALE GENOMIC DNA]</scope>
</reference>
<keyword evidence="2" id="KW-0812">Transmembrane</keyword>
<dbReference type="InterPro" id="IPR050730">
    <property type="entry name" value="UBX_domain-protein"/>
</dbReference>
<dbReference type="AlphaFoldDB" id="A0AAR2KS63"/>
<sequence>MAAARALILPGVFCVSVFCIFSWKYSVIGVQAALQLAGRGLLFLALAVWMVSSLYPKLKSFLFPASPAELENPVDEASSRVKQEQARREQQEHHVVKSSAYHEAVLKPRQEAVRRKKEEDFYRMTGQTWKLSQGSTLGGEEETEANTEEDDNKTPNQKAARRRKQLETPHQAPVQKELPKEKKIIILPDEPPENTEGVLRIALRCPSGRTLQRRFFKACSSSVLLDWLHKSGYSPAIYALYTSYPRMPLLTHSDLTMEDVGIVTNTVLNVEEKDPSTT</sequence>
<keyword evidence="2" id="KW-1133">Transmembrane helix</keyword>
<dbReference type="GeneTree" id="ENSGT00390000018326"/>
<dbReference type="PROSITE" id="PS50033">
    <property type="entry name" value="UBX"/>
    <property type="match status" value="1"/>
</dbReference>
<name>A0AAR2KS63_PYGNA</name>
<dbReference type="Pfam" id="PF00789">
    <property type="entry name" value="UBX"/>
    <property type="match status" value="1"/>
</dbReference>
<reference evidence="4" key="2">
    <citation type="submission" date="2025-08" db="UniProtKB">
        <authorList>
            <consortium name="Ensembl"/>
        </authorList>
    </citation>
    <scope>IDENTIFICATION</scope>
</reference>
<dbReference type="PIRSF" id="PIRSF037632">
    <property type="entry name" value="UBX_Rep6"/>
    <property type="match status" value="1"/>
</dbReference>
<dbReference type="PANTHER" id="PTHR23322">
    <property type="entry name" value="FAS-ASSOCIATED PROTEIN"/>
    <property type="match status" value="1"/>
</dbReference>
<gene>
    <name evidence="4" type="primary">UBXN8</name>
</gene>
<organism evidence="4 5">
    <name type="scientific">Pygocentrus nattereri</name>
    <name type="common">Red-bellied piranha</name>
    <dbReference type="NCBI Taxonomy" id="42514"/>
    <lineage>
        <taxon>Eukaryota</taxon>
        <taxon>Metazoa</taxon>
        <taxon>Chordata</taxon>
        <taxon>Craniata</taxon>
        <taxon>Vertebrata</taxon>
        <taxon>Euteleostomi</taxon>
        <taxon>Actinopterygii</taxon>
        <taxon>Neopterygii</taxon>
        <taxon>Teleostei</taxon>
        <taxon>Ostariophysi</taxon>
        <taxon>Characiformes</taxon>
        <taxon>Characoidei</taxon>
        <taxon>Pygocentrus</taxon>
    </lineage>
</organism>
<evidence type="ECO:0000313" key="5">
    <source>
        <dbReference type="Proteomes" id="UP001501920"/>
    </source>
</evidence>
<dbReference type="RefSeq" id="XP_017536966.1">
    <property type="nucleotide sequence ID" value="XM_017681477.2"/>
</dbReference>
<dbReference type="PANTHER" id="PTHR23322:SF93">
    <property type="entry name" value="UBX DOMAIN-CONTAINING PROTEIN 8"/>
    <property type="match status" value="1"/>
</dbReference>
<feature type="transmembrane region" description="Helical" evidence="2">
    <location>
        <begin position="32"/>
        <end position="51"/>
    </location>
</feature>
<dbReference type="GeneID" id="108410415"/>
<dbReference type="GO" id="GO:0043130">
    <property type="term" value="F:ubiquitin binding"/>
    <property type="evidence" value="ECO:0007669"/>
    <property type="project" value="TreeGrafter"/>
</dbReference>
<evidence type="ECO:0000259" key="3">
    <source>
        <dbReference type="PROSITE" id="PS50033"/>
    </source>
</evidence>
<evidence type="ECO:0000256" key="2">
    <source>
        <dbReference type="SAM" id="Phobius"/>
    </source>
</evidence>
<evidence type="ECO:0000313" key="4">
    <source>
        <dbReference type="Ensembl" id="ENSPNAP00000065242.1"/>
    </source>
</evidence>
<feature type="transmembrane region" description="Helical" evidence="2">
    <location>
        <begin position="7"/>
        <end position="26"/>
    </location>
</feature>
<dbReference type="SUPFAM" id="SSF54236">
    <property type="entry name" value="Ubiquitin-like"/>
    <property type="match status" value="1"/>
</dbReference>
<dbReference type="Gene3D" id="3.10.20.90">
    <property type="entry name" value="Phosphatidylinositol 3-kinase Catalytic Subunit, Chain A, domain 1"/>
    <property type="match status" value="1"/>
</dbReference>
<feature type="domain" description="UBX" evidence="3">
    <location>
        <begin position="194"/>
        <end position="270"/>
    </location>
</feature>
<dbReference type="Proteomes" id="UP001501920">
    <property type="component" value="Chromosome 18"/>
</dbReference>